<organism evidence="2 3">
    <name type="scientific">Handroanthus impetiginosus</name>
    <dbReference type="NCBI Taxonomy" id="429701"/>
    <lineage>
        <taxon>Eukaryota</taxon>
        <taxon>Viridiplantae</taxon>
        <taxon>Streptophyta</taxon>
        <taxon>Embryophyta</taxon>
        <taxon>Tracheophyta</taxon>
        <taxon>Spermatophyta</taxon>
        <taxon>Magnoliopsida</taxon>
        <taxon>eudicotyledons</taxon>
        <taxon>Gunneridae</taxon>
        <taxon>Pentapetalae</taxon>
        <taxon>asterids</taxon>
        <taxon>lamiids</taxon>
        <taxon>Lamiales</taxon>
        <taxon>Bignoniaceae</taxon>
        <taxon>Crescentiina</taxon>
        <taxon>Tabebuia alliance</taxon>
        <taxon>Handroanthus</taxon>
    </lineage>
</organism>
<comment type="similarity">
    <text evidence="1">Belongs to the peptidase S10 family.</text>
</comment>
<dbReference type="GO" id="GO:0004185">
    <property type="term" value="F:serine-type carboxypeptidase activity"/>
    <property type="evidence" value="ECO:0007669"/>
    <property type="project" value="InterPro"/>
</dbReference>
<dbReference type="InterPro" id="IPR001563">
    <property type="entry name" value="Peptidase_S10"/>
</dbReference>
<proteinExistence type="inferred from homology"/>
<dbReference type="STRING" id="429701.A0A2G9HLF8"/>
<reference evidence="3" key="1">
    <citation type="journal article" date="2018" name="Gigascience">
        <title>Genome assembly of the Pink Ipe (Handroanthus impetiginosus, Bignoniaceae), a highly valued, ecologically keystone Neotropical timber forest tree.</title>
        <authorList>
            <person name="Silva-Junior O.B."/>
            <person name="Grattapaglia D."/>
            <person name="Novaes E."/>
            <person name="Collevatti R.G."/>
        </authorList>
    </citation>
    <scope>NUCLEOTIDE SEQUENCE [LARGE SCALE GENOMIC DNA]</scope>
    <source>
        <strain evidence="3">cv. UFG-1</strain>
    </source>
</reference>
<dbReference type="Pfam" id="PF00450">
    <property type="entry name" value="Peptidase_S10"/>
    <property type="match status" value="1"/>
</dbReference>
<sequence length="408" mass="45983">MFYYFIDSERNPDNDPLVLSLTGGPGCSGFSSLVFEFGPITFDSSTFGQSLPSLILNPYSWTKMANIIFLDWPIGAGFSYATTPEGYHTSDSASPKDIYVFLRKWLLSHPRFIKNHLYIQGESYGAKIVPMLSWEISKANEGGILPQMSLHGYFTGNPGTNPHAAQNERLSYAHNLGLISDEYLKQAERSCNGEYVDINEANIQCQSAVRVIDECLDGIDFYHILDPACPKTNLLKRVQTVSKEYSVNIVLPSSSVKLPCRDMYRTISEDWANNPIVRNALGVREGTKEKWIRCNESVAIDMDVVSSAEYHLLLAKEGFRGLVYSGDHDMMVPYTSTLKWIYSLNLTLDDNWRSWRSNGEVAGFTIRYIDNGSYLTFATIKGSGHTPPEYSPKECFTMISRWLSHDPL</sequence>
<dbReference type="Gene3D" id="3.40.50.1820">
    <property type="entry name" value="alpha/beta hydrolase"/>
    <property type="match status" value="1"/>
</dbReference>
<dbReference type="PANTHER" id="PTHR11802:SF224">
    <property type="entry name" value="SERINE CARBOXYPEPTIDASE-LIKE 7 ISOFORM X1"/>
    <property type="match status" value="1"/>
</dbReference>
<dbReference type="InterPro" id="IPR029058">
    <property type="entry name" value="AB_hydrolase_fold"/>
</dbReference>
<dbReference type="GO" id="GO:0019748">
    <property type="term" value="P:secondary metabolic process"/>
    <property type="evidence" value="ECO:0007669"/>
    <property type="project" value="TreeGrafter"/>
</dbReference>
<protein>
    <submittedName>
        <fullName evidence="2">Serine carboxypeptidases (Lysosomal cathepsin A)</fullName>
    </submittedName>
</protein>
<dbReference type="Proteomes" id="UP000231279">
    <property type="component" value="Unassembled WGS sequence"/>
</dbReference>
<dbReference type="SUPFAM" id="SSF53474">
    <property type="entry name" value="alpha/beta-Hydrolases"/>
    <property type="match status" value="1"/>
</dbReference>
<evidence type="ECO:0000313" key="2">
    <source>
        <dbReference type="EMBL" id="PIN18368.1"/>
    </source>
</evidence>
<dbReference type="PANTHER" id="PTHR11802">
    <property type="entry name" value="SERINE PROTEASE FAMILY S10 SERINE CARBOXYPEPTIDASE"/>
    <property type="match status" value="1"/>
</dbReference>
<keyword evidence="2" id="KW-0645">Protease</keyword>
<dbReference type="PRINTS" id="PR00724">
    <property type="entry name" value="CRBOXYPTASEC"/>
</dbReference>
<dbReference type="GO" id="GO:0016747">
    <property type="term" value="F:acyltransferase activity, transferring groups other than amino-acyl groups"/>
    <property type="evidence" value="ECO:0007669"/>
    <property type="project" value="TreeGrafter"/>
</dbReference>
<evidence type="ECO:0000256" key="1">
    <source>
        <dbReference type="ARBA" id="ARBA00009431"/>
    </source>
</evidence>
<gene>
    <name evidence="2" type="ORF">CDL12_08961</name>
</gene>
<comment type="caution">
    <text evidence="2">The sequence shown here is derived from an EMBL/GenBank/DDBJ whole genome shotgun (WGS) entry which is preliminary data.</text>
</comment>
<keyword evidence="3" id="KW-1185">Reference proteome</keyword>
<dbReference type="AlphaFoldDB" id="A0A2G9HLF8"/>
<keyword evidence="2" id="KW-0378">Hydrolase</keyword>
<dbReference type="GO" id="GO:0006508">
    <property type="term" value="P:proteolysis"/>
    <property type="evidence" value="ECO:0007669"/>
    <property type="project" value="InterPro"/>
</dbReference>
<keyword evidence="2" id="KW-0121">Carboxypeptidase</keyword>
<dbReference type="EMBL" id="NKXS01001471">
    <property type="protein sequence ID" value="PIN18368.1"/>
    <property type="molecule type" value="Genomic_DNA"/>
</dbReference>
<evidence type="ECO:0000313" key="3">
    <source>
        <dbReference type="Proteomes" id="UP000231279"/>
    </source>
</evidence>
<accession>A0A2G9HLF8</accession>
<name>A0A2G9HLF8_9LAMI</name>
<dbReference type="OrthoDB" id="443318at2759"/>